<keyword evidence="3" id="KW-1185">Reference proteome</keyword>
<dbReference type="EMBL" id="RAPQ01000009">
    <property type="protein sequence ID" value="RKE02069.1"/>
    <property type="molecule type" value="Genomic_DNA"/>
</dbReference>
<dbReference type="AlphaFoldDB" id="A0A419X371"/>
<evidence type="ECO:0000313" key="2">
    <source>
        <dbReference type="EMBL" id="RKE02069.1"/>
    </source>
</evidence>
<dbReference type="Proteomes" id="UP000284531">
    <property type="component" value="Unassembled WGS sequence"/>
</dbReference>
<protein>
    <submittedName>
        <fullName evidence="2">Uncharacterized protein DUF4274</fullName>
    </submittedName>
</protein>
<sequence>MLENRENINKETLHHLLDEYNWDEGFDFPKAIVEDDNCDMGTAIMCFHLADGYTYLTDYEELQLLRPSSEWFVFVDKLFNRIRENNFKTRQISFDPDLTKVQKYKIKKMKLDMPIEILDGIRKGES</sequence>
<dbReference type="Pfam" id="PF14096">
    <property type="entry name" value="DUF4274"/>
    <property type="match status" value="1"/>
</dbReference>
<organism evidence="2 3">
    <name type="scientific">Marinifilum flexuosum</name>
    <dbReference type="NCBI Taxonomy" id="1117708"/>
    <lineage>
        <taxon>Bacteria</taxon>
        <taxon>Pseudomonadati</taxon>
        <taxon>Bacteroidota</taxon>
        <taxon>Bacteroidia</taxon>
        <taxon>Marinilabiliales</taxon>
        <taxon>Marinifilaceae</taxon>
    </lineage>
</organism>
<reference evidence="2 3" key="1">
    <citation type="submission" date="2018-09" db="EMBL/GenBank/DDBJ databases">
        <title>Genomic Encyclopedia of Archaeal and Bacterial Type Strains, Phase II (KMG-II): from individual species to whole genera.</title>
        <authorList>
            <person name="Goeker M."/>
        </authorList>
    </citation>
    <scope>NUCLEOTIDE SEQUENCE [LARGE SCALE GENOMIC DNA]</scope>
    <source>
        <strain evidence="2 3">DSM 21950</strain>
    </source>
</reference>
<name>A0A419X371_9BACT</name>
<feature type="domain" description="DUF4274" evidence="1">
    <location>
        <begin position="10"/>
        <end position="82"/>
    </location>
</feature>
<dbReference type="OrthoDB" id="269804at2"/>
<comment type="caution">
    <text evidence="2">The sequence shown here is derived from an EMBL/GenBank/DDBJ whole genome shotgun (WGS) entry which is preliminary data.</text>
</comment>
<evidence type="ECO:0000313" key="3">
    <source>
        <dbReference type="Proteomes" id="UP000284531"/>
    </source>
</evidence>
<gene>
    <name evidence="2" type="ORF">BXY64_2150</name>
</gene>
<proteinExistence type="predicted"/>
<dbReference type="InterPro" id="IPR025369">
    <property type="entry name" value="DUF4274"/>
</dbReference>
<evidence type="ECO:0000259" key="1">
    <source>
        <dbReference type="Pfam" id="PF14096"/>
    </source>
</evidence>
<dbReference type="RefSeq" id="WP_120239930.1">
    <property type="nucleotide sequence ID" value="NZ_RAPQ01000009.1"/>
</dbReference>
<accession>A0A419X371</accession>